<dbReference type="EMBL" id="FMUX01000008">
    <property type="protein sequence ID" value="SCY40414.1"/>
    <property type="molecule type" value="Genomic_DNA"/>
</dbReference>
<protein>
    <submittedName>
        <fullName evidence="1">Predicted pyrophosphatase or phosphodiesterase, AlkP superfamily</fullName>
    </submittedName>
</protein>
<dbReference type="InterPro" id="IPR017850">
    <property type="entry name" value="Alkaline_phosphatase_core_sf"/>
</dbReference>
<organism evidence="1 2">
    <name type="scientific">Desulfoluna spongiiphila</name>
    <dbReference type="NCBI Taxonomy" id="419481"/>
    <lineage>
        <taxon>Bacteria</taxon>
        <taxon>Pseudomonadati</taxon>
        <taxon>Thermodesulfobacteriota</taxon>
        <taxon>Desulfobacteria</taxon>
        <taxon>Desulfobacterales</taxon>
        <taxon>Desulfolunaceae</taxon>
        <taxon>Desulfoluna</taxon>
    </lineage>
</organism>
<dbReference type="Proteomes" id="UP000198870">
    <property type="component" value="Unassembled WGS sequence"/>
</dbReference>
<name>A0A1G5FMN5_9BACT</name>
<dbReference type="PANTHER" id="PTHR10151:SF120">
    <property type="entry name" value="BIS(5'-ADENOSYL)-TRIPHOSPHATASE"/>
    <property type="match status" value="1"/>
</dbReference>
<dbReference type="PANTHER" id="PTHR10151">
    <property type="entry name" value="ECTONUCLEOTIDE PYROPHOSPHATASE/PHOSPHODIESTERASE"/>
    <property type="match status" value="1"/>
</dbReference>
<evidence type="ECO:0000313" key="2">
    <source>
        <dbReference type="Proteomes" id="UP000198870"/>
    </source>
</evidence>
<dbReference type="OrthoDB" id="9771966at2"/>
<gene>
    <name evidence="1" type="ORF">SAMN05216233_108159</name>
</gene>
<accession>A0A1G5FMN5</accession>
<keyword evidence="2" id="KW-1185">Reference proteome</keyword>
<proteinExistence type="predicted"/>
<dbReference type="CDD" id="cd16018">
    <property type="entry name" value="Enpp"/>
    <property type="match status" value="1"/>
</dbReference>
<dbReference type="Pfam" id="PF01663">
    <property type="entry name" value="Phosphodiest"/>
    <property type="match status" value="1"/>
</dbReference>
<dbReference type="SUPFAM" id="SSF53649">
    <property type="entry name" value="Alkaline phosphatase-like"/>
    <property type="match status" value="1"/>
</dbReference>
<evidence type="ECO:0000313" key="1">
    <source>
        <dbReference type="EMBL" id="SCY40414.1"/>
    </source>
</evidence>
<dbReference type="STRING" id="419481.SAMN05216233_108159"/>
<dbReference type="Gene3D" id="3.40.720.10">
    <property type="entry name" value="Alkaline Phosphatase, subunit A"/>
    <property type="match status" value="1"/>
</dbReference>
<sequence>MNKTIRPSVVLVSIDAVKPEFIFDSERLGLNLPNLRKYFVENGTHASRGIKSVFPTFTYPCHQSIITGTHPGTHGIHTNYVFDPEGKHLKAYNWFVSERVQNLWHYTGKNGYVSVNVGFPTSVGADADYNIPEYWRDGTSLDSKILDAVSRPQGLVREAEKEMGQYPATDLSLKGDEKRLKFSSWLLENKVASGAGNNPFFLTTYIAAYDTVAHEVGTYGKEALEALEKIDQMLGVFIGRVHEMTGGNVVVCVVSDHGMLDNIGDIRPNTLFARDGLIKLDENGSVSDWKAWCQRSGGSGYIKLKNSDDSAVREKVEVILTRLQDDKDSGIMEVLTGRQAFAKRKCVSEFDYVLVTKPGYEIQEQTQGNYFKSEPTYMAQHGYSETFPEMRAAFFLEGVNIPKNKDINGMELVDIAPTLAHIMGFVIPTAEGRNVLEDNA</sequence>
<reference evidence="1 2" key="1">
    <citation type="submission" date="2016-10" db="EMBL/GenBank/DDBJ databases">
        <authorList>
            <person name="de Groot N.N."/>
        </authorList>
    </citation>
    <scope>NUCLEOTIDE SEQUENCE [LARGE SCALE GENOMIC DNA]</scope>
    <source>
        <strain evidence="1 2">AA1</strain>
    </source>
</reference>
<dbReference type="InterPro" id="IPR002591">
    <property type="entry name" value="Phosphodiest/P_Trfase"/>
</dbReference>
<dbReference type="GO" id="GO:0016787">
    <property type="term" value="F:hydrolase activity"/>
    <property type="evidence" value="ECO:0007669"/>
    <property type="project" value="UniProtKB-ARBA"/>
</dbReference>
<dbReference type="AlphaFoldDB" id="A0A1G5FMN5"/>